<sequence>MPAGDGIQVDPNDLTAHAVRLDRCAGNLDTARQAGQHVRLGGEAYGQLCAMMPVLLDGLQRTLVDGVGAATESARDTAGRLRLSADRYRGSDARASHLLDQTRQRR</sequence>
<dbReference type="GO" id="GO:0009306">
    <property type="term" value="P:protein secretion"/>
    <property type="evidence" value="ECO:0007669"/>
    <property type="project" value="InterPro"/>
</dbReference>
<dbReference type="OrthoDB" id="3402696at2"/>
<organism evidence="1 2">
    <name type="scientific">Micromonospora arborensis</name>
    <dbReference type="NCBI Taxonomy" id="2116518"/>
    <lineage>
        <taxon>Bacteria</taxon>
        <taxon>Bacillati</taxon>
        <taxon>Actinomycetota</taxon>
        <taxon>Actinomycetes</taxon>
        <taxon>Micromonosporales</taxon>
        <taxon>Micromonosporaceae</taxon>
        <taxon>Micromonospora</taxon>
    </lineage>
</organism>
<dbReference type="Proteomes" id="UP000248333">
    <property type="component" value="Unassembled WGS sequence"/>
</dbReference>
<accession>A0A318NC81</accession>
<dbReference type="AlphaFoldDB" id="A0A318NC81"/>
<keyword evidence="2" id="KW-1185">Reference proteome</keyword>
<dbReference type="InterPro" id="IPR022536">
    <property type="entry name" value="EspC"/>
</dbReference>
<evidence type="ECO:0000313" key="2">
    <source>
        <dbReference type="Proteomes" id="UP000248333"/>
    </source>
</evidence>
<protein>
    <submittedName>
        <fullName evidence="1">ESX-1 secretion-associated protein</fullName>
    </submittedName>
</protein>
<dbReference type="EMBL" id="PYBV01000045">
    <property type="protein sequence ID" value="PYC65480.1"/>
    <property type="molecule type" value="Genomic_DNA"/>
</dbReference>
<dbReference type="RefSeq" id="WP_110567208.1">
    <property type="nucleotide sequence ID" value="NZ_PYBV01000045.1"/>
</dbReference>
<name>A0A318NC81_9ACTN</name>
<reference evidence="1 2" key="1">
    <citation type="submission" date="2018-03" db="EMBL/GenBank/DDBJ databases">
        <title>Bioinformatic expansion and discovery of thiopeptide antibiotics.</title>
        <authorList>
            <person name="Schwalen C.J."/>
            <person name="Hudson G.A."/>
            <person name="Mitchell D.A."/>
        </authorList>
    </citation>
    <scope>NUCLEOTIDE SEQUENCE [LARGE SCALE GENOMIC DNA]</scope>
    <source>
        <strain evidence="1 2">NRRL 8041</strain>
    </source>
</reference>
<gene>
    <name evidence="1" type="ORF">C7C45_28560</name>
</gene>
<dbReference type="Pfam" id="PF10824">
    <property type="entry name" value="T7SS_ESX_EspC"/>
    <property type="match status" value="1"/>
</dbReference>
<evidence type="ECO:0000313" key="1">
    <source>
        <dbReference type="EMBL" id="PYC65480.1"/>
    </source>
</evidence>
<comment type="caution">
    <text evidence="1">The sequence shown here is derived from an EMBL/GenBank/DDBJ whole genome shotgun (WGS) entry which is preliminary data.</text>
</comment>
<proteinExistence type="predicted"/>